<accession>A0A1V9F8K3</accession>
<dbReference type="RefSeq" id="WP_133053836.1">
    <property type="nucleotide sequence ID" value="NZ_LVXG01000003.1"/>
</dbReference>
<feature type="signal peptide" evidence="1">
    <location>
        <begin position="1"/>
        <end position="33"/>
    </location>
</feature>
<dbReference type="CDD" id="cd00102">
    <property type="entry name" value="IPT"/>
    <property type="match status" value="1"/>
</dbReference>
<sequence>MPEYYPFTKSKMFAALKCLLVFVILLSTNQLKSQTPVITRFNPEAIPQGYPTIIEGQYFTGATAVYFDDTIPATFTVVSDTQIKTAVPRNARGGFVRVTTPAGTGRSARAFSIASGVPYIDYFTPKSGITGTVVTMKGFNFSKIKEVGQLSVAGFTVVSDSILKFVVGDNLAWDSKWEIIVSYDVGSPTIPMLSFRNTNDTFAYKYATNPIPSVWSFTPATGTLGTPVTINGYYLTGATAVSIGGIPAASFTVISPTSIQAVLAAGTNSGAISVTTPGGTTSLDGFIYTAPNLSAPHISSFTPTSAIPGTMVTIKGNNLTGATAVSFGGTPATSFTITSDSTITAQVGLGSSGSVKVTNPGGRDSLGSFTYIALLPVITGFNPD</sequence>
<keyword evidence="4" id="KW-1185">Reference proteome</keyword>
<dbReference type="Gene3D" id="2.60.40.10">
    <property type="entry name" value="Immunoglobulins"/>
    <property type="match status" value="3"/>
</dbReference>
<gene>
    <name evidence="3" type="ORF">A4H97_22210</name>
</gene>
<dbReference type="InterPro" id="IPR014756">
    <property type="entry name" value="Ig_E-set"/>
</dbReference>
<evidence type="ECO:0000256" key="1">
    <source>
        <dbReference type="SAM" id="SignalP"/>
    </source>
</evidence>
<proteinExistence type="predicted"/>
<name>A0A1V9F8K3_9BACT</name>
<dbReference type="EMBL" id="LVXG01000003">
    <property type="protein sequence ID" value="OQP54678.1"/>
    <property type="molecule type" value="Genomic_DNA"/>
</dbReference>
<dbReference type="OrthoDB" id="1110382at2"/>
<dbReference type="SUPFAM" id="SSF81296">
    <property type="entry name" value="E set domains"/>
    <property type="match status" value="4"/>
</dbReference>
<feature type="chain" id="PRO_5010721578" description="IPT/TIG domain-containing protein" evidence="1">
    <location>
        <begin position="34"/>
        <end position="384"/>
    </location>
</feature>
<dbReference type="Proteomes" id="UP000192610">
    <property type="component" value="Unassembled WGS sequence"/>
</dbReference>
<feature type="domain" description="IPT/TIG" evidence="2">
    <location>
        <begin position="212"/>
        <end position="282"/>
    </location>
</feature>
<dbReference type="InterPro" id="IPR013783">
    <property type="entry name" value="Ig-like_fold"/>
</dbReference>
<protein>
    <recommendedName>
        <fullName evidence="2">IPT/TIG domain-containing protein</fullName>
    </recommendedName>
</protein>
<feature type="domain" description="IPT/TIG" evidence="2">
    <location>
        <begin position="36"/>
        <end position="99"/>
    </location>
</feature>
<evidence type="ECO:0000313" key="4">
    <source>
        <dbReference type="Proteomes" id="UP000192610"/>
    </source>
</evidence>
<feature type="non-terminal residue" evidence="3">
    <location>
        <position position="384"/>
    </location>
</feature>
<comment type="caution">
    <text evidence="3">The sequence shown here is derived from an EMBL/GenBank/DDBJ whole genome shotgun (WGS) entry which is preliminary data.</text>
</comment>
<organism evidence="3 4">
    <name type="scientific">Niastella yeongjuensis</name>
    <dbReference type="NCBI Taxonomy" id="354355"/>
    <lineage>
        <taxon>Bacteria</taxon>
        <taxon>Pseudomonadati</taxon>
        <taxon>Bacteroidota</taxon>
        <taxon>Chitinophagia</taxon>
        <taxon>Chitinophagales</taxon>
        <taxon>Chitinophagaceae</taxon>
        <taxon>Niastella</taxon>
    </lineage>
</organism>
<dbReference type="InterPro" id="IPR002909">
    <property type="entry name" value="IPT_dom"/>
</dbReference>
<reference evidence="4" key="1">
    <citation type="submission" date="2016-04" db="EMBL/GenBank/DDBJ databases">
        <authorList>
            <person name="Chen L."/>
            <person name="Zhuang W."/>
            <person name="Wang G."/>
        </authorList>
    </citation>
    <scope>NUCLEOTIDE SEQUENCE [LARGE SCALE GENOMIC DNA]</scope>
    <source>
        <strain evidence="4">17621</strain>
    </source>
</reference>
<evidence type="ECO:0000259" key="2">
    <source>
        <dbReference type="Pfam" id="PF01833"/>
    </source>
</evidence>
<dbReference type="STRING" id="354355.SAMN05660816_01958"/>
<dbReference type="AlphaFoldDB" id="A0A1V9F8K3"/>
<keyword evidence="1" id="KW-0732">Signal</keyword>
<feature type="domain" description="IPT/TIG" evidence="2">
    <location>
        <begin position="296"/>
        <end position="371"/>
    </location>
</feature>
<evidence type="ECO:0000313" key="3">
    <source>
        <dbReference type="EMBL" id="OQP54678.1"/>
    </source>
</evidence>
<dbReference type="Pfam" id="PF01833">
    <property type="entry name" value="TIG"/>
    <property type="match status" value="3"/>
</dbReference>